<dbReference type="EMBL" id="JAFCJH010000063">
    <property type="protein sequence ID" value="MBR0800840.1"/>
    <property type="molecule type" value="Genomic_DNA"/>
</dbReference>
<dbReference type="RefSeq" id="WP_212495081.1">
    <property type="nucleotide sequence ID" value="NZ_JAFCJH010000063.1"/>
</dbReference>
<comment type="caution">
    <text evidence="1">The sequence shown here is derived from an EMBL/GenBank/DDBJ whole genome shotgun (WGS) entry which is preliminary data.</text>
</comment>
<evidence type="ECO:0000313" key="2">
    <source>
        <dbReference type="Proteomes" id="UP001315278"/>
    </source>
</evidence>
<protein>
    <submittedName>
        <fullName evidence="1">Uncharacterized protein</fullName>
    </submittedName>
</protein>
<name>A0ABS5FVH7_9BRAD</name>
<evidence type="ECO:0000313" key="1">
    <source>
        <dbReference type="EMBL" id="MBR0800840.1"/>
    </source>
</evidence>
<dbReference type="Proteomes" id="UP001315278">
    <property type="component" value="Unassembled WGS sequence"/>
</dbReference>
<accession>A0ABS5FVH7</accession>
<gene>
    <name evidence="1" type="ORF">JQ615_36310</name>
</gene>
<reference evidence="2" key="1">
    <citation type="journal article" date="2021" name="ISME J.">
        <title>Evolutionary origin and ecological implication of a unique nif island in free-living Bradyrhizobium lineages.</title>
        <authorList>
            <person name="Tao J."/>
        </authorList>
    </citation>
    <scope>NUCLEOTIDE SEQUENCE [LARGE SCALE GENOMIC DNA]</scope>
    <source>
        <strain evidence="2">SZCCT0434</strain>
    </source>
</reference>
<sequence length="69" mass="8033">MREIPVHDFYTRDGKLREDGRLLHDIYFVHVETPAESNGPWDYYKIIATIAGDQAFRQAGEDGRPLVER</sequence>
<proteinExistence type="predicted"/>
<organism evidence="1 2">
    <name type="scientific">Bradyrhizobium jicamae</name>
    <dbReference type="NCBI Taxonomy" id="280332"/>
    <lineage>
        <taxon>Bacteria</taxon>
        <taxon>Pseudomonadati</taxon>
        <taxon>Pseudomonadota</taxon>
        <taxon>Alphaproteobacteria</taxon>
        <taxon>Hyphomicrobiales</taxon>
        <taxon>Nitrobacteraceae</taxon>
        <taxon>Bradyrhizobium</taxon>
    </lineage>
</organism>
<keyword evidence="2" id="KW-1185">Reference proteome</keyword>